<comment type="caution">
    <text evidence="1">The sequence shown here is derived from an EMBL/GenBank/DDBJ whole genome shotgun (WGS) entry which is preliminary data.</text>
</comment>
<dbReference type="EMBL" id="SSDS01000081">
    <property type="protein sequence ID" value="TXG76204.1"/>
    <property type="molecule type" value="Genomic_DNA"/>
</dbReference>
<dbReference type="Proteomes" id="UP000321026">
    <property type="component" value="Unassembled WGS sequence"/>
</dbReference>
<reference evidence="1 2" key="1">
    <citation type="submission" date="2018-09" db="EMBL/GenBank/DDBJ databases">
        <title>Metagenome Assembled Genomes from an Advanced Water Purification Facility.</title>
        <authorList>
            <person name="Stamps B.W."/>
            <person name="Spear J.R."/>
        </authorList>
    </citation>
    <scope>NUCLEOTIDE SEQUENCE [LARGE SCALE GENOMIC DNA]</scope>
    <source>
        <strain evidence="1">Bin_63_2</strain>
    </source>
</reference>
<evidence type="ECO:0000313" key="1">
    <source>
        <dbReference type="EMBL" id="TXG76204.1"/>
    </source>
</evidence>
<organism evidence="1 2">
    <name type="scientific">Candidatus Dojkabacteria bacterium</name>
    <dbReference type="NCBI Taxonomy" id="2099670"/>
    <lineage>
        <taxon>Bacteria</taxon>
        <taxon>Candidatus Dojkabacteria</taxon>
    </lineage>
</organism>
<accession>A0A5C7J4P5</accession>
<protein>
    <submittedName>
        <fullName evidence="1">Uncharacterized protein</fullName>
    </submittedName>
</protein>
<evidence type="ECO:0000313" key="2">
    <source>
        <dbReference type="Proteomes" id="UP000321026"/>
    </source>
</evidence>
<dbReference type="AlphaFoldDB" id="A0A5C7J4P5"/>
<proteinExistence type="predicted"/>
<sequence>MKIILSSTEQVTANIYQVENNGGKYTYKEWVNEKGKVVDFILLDQDGHEMDSAENSDFIDEICELIDGPTVTEWDNPMTNPEGK</sequence>
<name>A0A5C7J4P5_9BACT</name>
<gene>
    <name evidence="1" type="ORF">E6Q11_05225</name>
</gene>